<evidence type="ECO:0000259" key="6">
    <source>
        <dbReference type="PROSITE" id="PS50977"/>
    </source>
</evidence>
<evidence type="ECO:0000256" key="3">
    <source>
        <dbReference type="ARBA" id="ARBA00023163"/>
    </source>
</evidence>
<feature type="domain" description="HTH tetR-type" evidence="6">
    <location>
        <begin position="26"/>
        <end position="86"/>
    </location>
</feature>
<keyword evidence="3" id="KW-0804">Transcription</keyword>
<reference evidence="8" key="3">
    <citation type="submission" date="2016-02" db="EMBL/GenBank/DDBJ databases">
        <title>Draft genome of pathogenic Streptomyces sp. in Japan.</title>
        <authorList>
            <person name="Tomihama T."/>
            <person name="Ikenaga M."/>
            <person name="Sakai M."/>
            <person name="Okubo T."/>
            <person name="Ikeda S."/>
        </authorList>
    </citation>
    <scope>NUCLEOTIDE SEQUENCE [LARGE SCALE GENOMIC DNA]</scope>
    <source>
        <strain evidence="8">S58</strain>
    </source>
</reference>
<dbReference type="InterPro" id="IPR036271">
    <property type="entry name" value="Tet_transcr_reg_TetR-rel_C_sf"/>
</dbReference>
<feature type="DNA-binding region" description="H-T-H motif" evidence="4">
    <location>
        <begin position="49"/>
        <end position="68"/>
    </location>
</feature>
<dbReference type="InterPro" id="IPR009057">
    <property type="entry name" value="Homeodomain-like_sf"/>
</dbReference>
<dbReference type="SUPFAM" id="SSF46689">
    <property type="entry name" value="Homeodomain-like"/>
    <property type="match status" value="1"/>
</dbReference>
<proteinExistence type="predicted"/>
<dbReference type="PROSITE" id="PS50977">
    <property type="entry name" value="HTH_TETR_2"/>
    <property type="match status" value="1"/>
</dbReference>
<dbReference type="InterPro" id="IPR011075">
    <property type="entry name" value="TetR_C"/>
</dbReference>
<accession>A0A100JRE1</accession>
<evidence type="ECO:0000313" key="7">
    <source>
        <dbReference type="EMBL" id="GAQ64305.1"/>
    </source>
</evidence>
<dbReference type="AlphaFoldDB" id="A0A100JRE1"/>
<dbReference type="Pfam" id="PF00440">
    <property type="entry name" value="TetR_N"/>
    <property type="match status" value="1"/>
</dbReference>
<dbReference type="Proteomes" id="UP000067448">
    <property type="component" value="Unassembled WGS sequence"/>
</dbReference>
<sequence>MADDNSTRTGESTRTGGRPSTYARGEAAKRRILDVAMEEFAARGYWGASLQDIAGRTGMSKPGLLHHFPNKQALLAAVLAERDLRDRHGMGVDDIFTLRGLQVLDMLDRLVVVNAERSGLVQLSHVLAAESADGDHPAAEHGRRHFTEARTLVRTALEAGIADGELRGDLDCGLLATQIVAVMEGLENQWLADPGQVDLVGVFHAYTRDLRERIRATP</sequence>
<feature type="region of interest" description="Disordered" evidence="5">
    <location>
        <begin position="1"/>
        <end position="23"/>
    </location>
</feature>
<dbReference type="OrthoDB" id="7505659at2"/>
<feature type="compositionally biased region" description="Low complexity" evidence="5">
    <location>
        <begin position="7"/>
        <end position="21"/>
    </location>
</feature>
<dbReference type="InterPro" id="IPR050109">
    <property type="entry name" value="HTH-type_TetR-like_transc_reg"/>
</dbReference>
<gene>
    <name evidence="7" type="primary">kstR2_4</name>
    <name evidence="7" type="ORF">SsS58_04698</name>
</gene>
<dbReference type="EMBL" id="BCMM01000022">
    <property type="protein sequence ID" value="GAQ64305.1"/>
    <property type="molecule type" value="Genomic_DNA"/>
</dbReference>
<reference evidence="7 8" key="2">
    <citation type="journal article" date="2016" name="Genome Announc.">
        <title>Draft Genome Sequences of Streptomyces scabiei S58, Streptomyces turgidiscabies T45, and Streptomyces acidiscabies a10, the Pathogens of Potato Common Scab, Isolated in Japan.</title>
        <authorList>
            <person name="Tomihama T."/>
            <person name="Nishi Y."/>
            <person name="Sakai M."/>
            <person name="Ikenaga M."/>
            <person name="Okubo T."/>
            <person name="Ikeda S."/>
        </authorList>
    </citation>
    <scope>NUCLEOTIDE SEQUENCE [LARGE SCALE GENOMIC DNA]</scope>
    <source>
        <strain evidence="7 8">S58</strain>
    </source>
</reference>
<dbReference type="SUPFAM" id="SSF48498">
    <property type="entry name" value="Tetracyclin repressor-like, C-terminal domain"/>
    <property type="match status" value="1"/>
</dbReference>
<dbReference type="GO" id="GO:0000976">
    <property type="term" value="F:transcription cis-regulatory region binding"/>
    <property type="evidence" value="ECO:0007669"/>
    <property type="project" value="TreeGrafter"/>
</dbReference>
<evidence type="ECO:0000256" key="2">
    <source>
        <dbReference type="ARBA" id="ARBA00023125"/>
    </source>
</evidence>
<name>A0A100JRE1_STRSC</name>
<dbReference type="PANTHER" id="PTHR30055">
    <property type="entry name" value="HTH-TYPE TRANSCRIPTIONAL REGULATOR RUTR"/>
    <property type="match status" value="1"/>
</dbReference>
<evidence type="ECO:0000256" key="1">
    <source>
        <dbReference type="ARBA" id="ARBA00023015"/>
    </source>
</evidence>
<dbReference type="PANTHER" id="PTHR30055:SF234">
    <property type="entry name" value="HTH-TYPE TRANSCRIPTIONAL REGULATOR BETI"/>
    <property type="match status" value="1"/>
</dbReference>
<evidence type="ECO:0000256" key="5">
    <source>
        <dbReference type="SAM" id="MobiDB-lite"/>
    </source>
</evidence>
<dbReference type="PRINTS" id="PR00455">
    <property type="entry name" value="HTHTETR"/>
</dbReference>
<reference evidence="8" key="1">
    <citation type="submission" date="2015-11" db="EMBL/GenBank/DDBJ databases">
        <authorList>
            <consortium name="Cross-ministerial Strategic Innovation Promotion Program (SIP) consortium"/>
            <person name="Tomihama T."/>
            <person name="Ikenaga M."/>
            <person name="Sakai M."/>
            <person name="Okubo T."/>
            <person name="Ikeda S."/>
        </authorList>
    </citation>
    <scope>NUCLEOTIDE SEQUENCE [LARGE SCALE GENOMIC DNA]</scope>
    <source>
        <strain evidence="8">S58</strain>
    </source>
</reference>
<organism evidence="7 8">
    <name type="scientific">Streptomyces scabiei</name>
    <dbReference type="NCBI Taxonomy" id="1930"/>
    <lineage>
        <taxon>Bacteria</taxon>
        <taxon>Bacillati</taxon>
        <taxon>Actinomycetota</taxon>
        <taxon>Actinomycetes</taxon>
        <taxon>Kitasatosporales</taxon>
        <taxon>Streptomycetaceae</taxon>
        <taxon>Streptomyces</taxon>
    </lineage>
</organism>
<dbReference type="InterPro" id="IPR001647">
    <property type="entry name" value="HTH_TetR"/>
</dbReference>
<comment type="caution">
    <text evidence="7">The sequence shown here is derived from an EMBL/GenBank/DDBJ whole genome shotgun (WGS) entry which is preliminary data.</text>
</comment>
<dbReference type="GO" id="GO:0003700">
    <property type="term" value="F:DNA-binding transcription factor activity"/>
    <property type="evidence" value="ECO:0007669"/>
    <property type="project" value="TreeGrafter"/>
</dbReference>
<dbReference type="RefSeq" id="WP_059081821.1">
    <property type="nucleotide sequence ID" value="NZ_BCMM01000022.1"/>
</dbReference>
<keyword evidence="1" id="KW-0805">Transcription regulation</keyword>
<dbReference type="Gene3D" id="1.10.357.10">
    <property type="entry name" value="Tetracycline Repressor, domain 2"/>
    <property type="match status" value="1"/>
</dbReference>
<dbReference type="Pfam" id="PF16925">
    <property type="entry name" value="TetR_C_13"/>
    <property type="match status" value="1"/>
</dbReference>
<evidence type="ECO:0000256" key="4">
    <source>
        <dbReference type="PROSITE-ProRule" id="PRU00335"/>
    </source>
</evidence>
<protein>
    <submittedName>
        <fullName evidence="7">HTH-type transcriptional repressor KstR2</fullName>
    </submittedName>
</protein>
<keyword evidence="2 4" id="KW-0238">DNA-binding</keyword>
<evidence type="ECO:0000313" key="8">
    <source>
        <dbReference type="Proteomes" id="UP000067448"/>
    </source>
</evidence>